<feature type="region of interest" description="Disordered" evidence="2">
    <location>
        <begin position="157"/>
        <end position="200"/>
    </location>
</feature>
<evidence type="ECO:0000256" key="2">
    <source>
        <dbReference type="SAM" id="MobiDB-lite"/>
    </source>
</evidence>
<accession>A0ABW7LRD6</accession>
<sequence>MCFQEHFQSLVFLNSEGDFMTGTELERAEKRYAQARARLQALKNREAAKERKLDTRRKVILGGALIDLAARDSNASAMLDRLIRNLPREQDRVTFAGWEVKAATTAPAGDAEGDAGAGVGTDVEAGTAAVGNGSAAQAGAISGGPEFGAAVDADLATAETPAPRSPFDVVGLSDEDRRLRQELRRQADELNSRRGPGSRL</sequence>
<dbReference type="RefSeq" id="WP_395135899.1">
    <property type="nucleotide sequence ID" value="NZ_JBIMPR010000025.1"/>
</dbReference>
<gene>
    <name evidence="3" type="ORF">ACHFJ0_21785</name>
</gene>
<feature type="compositionally biased region" description="Basic and acidic residues" evidence="2">
    <location>
        <begin position="174"/>
        <end position="192"/>
    </location>
</feature>
<dbReference type="Proteomes" id="UP001609376">
    <property type="component" value="Unassembled WGS sequence"/>
</dbReference>
<feature type="coiled-coil region" evidence="1">
    <location>
        <begin position="25"/>
        <end position="52"/>
    </location>
</feature>
<comment type="caution">
    <text evidence="3">The sequence shown here is derived from an EMBL/GenBank/DDBJ whole genome shotgun (WGS) entry which is preliminary data.</text>
</comment>
<keyword evidence="1" id="KW-0175">Coiled coil</keyword>
<organism evidence="3 4">
    <name type="scientific">Paracoccus broussonetiae subsp. drimophilus</name>
    <dbReference type="NCBI Taxonomy" id="3373869"/>
    <lineage>
        <taxon>Bacteria</taxon>
        <taxon>Pseudomonadati</taxon>
        <taxon>Pseudomonadota</taxon>
        <taxon>Alphaproteobacteria</taxon>
        <taxon>Rhodobacterales</taxon>
        <taxon>Paracoccaceae</taxon>
        <taxon>Paracoccus</taxon>
        <taxon>Paracoccus broussonetiae</taxon>
    </lineage>
</organism>
<name>A0ABW7LRD6_9RHOB</name>
<keyword evidence="4" id="KW-1185">Reference proteome</keyword>
<reference evidence="3 4" key="1">
    <citation type="submission" date="2024-10" db="EMBL/GenBank/DDBJ databases">
        <title>Paracoccus drimophilus sp. nov., a novel bacterium from corn roots in Hunan.</title>
        <authorList>
            <person name="Li X."/>
        </authorList>
    </citation>
    <scope>NUCLEOTIDE SEQUENCE [LARGE SCALE GENOMIC DNA]</scope>
    <source>
        <strain evidence="3 4">NGMCC 1.201697</strain>
    </source>
</reference>
<evidence type="ECO:0008006" key="5">
    <source>
        <dbReference type="Google" id="ProtNLM"/>
    </source>
</evidence>
<evidence type="ECO:0000256" key="1">
    <source>
        <dbReference type="SAM" id="Coils"/>
    </source>
</evidence>
<proteinExistence type="predicted"/>
<dbReference type="EMBL" id="JBIMPR010000025">
    <property type="protein sequence ID" value="MFH5776886.1"/>
    <property type="molecule type" value="Genomic_DNA"/>
</dbReference>
<protein>
    <recommendedName>
        <fullName evidence="5">Mobilization protein</fullName>
    </recommendedName>
</protein>
<evidence type="ECO:0000313" key="4">
    <source>
        <dbReference type="Proteomes" id="UP001609376"/>
    </source>
</evidence>
<evidence type="ECO:0000313" key="3">
    <source>
        <dbReference type="EMBL" id="MFH5776886.1"/>
    </source>
</evidence>